<dbReference type="Proteomes" id="UP000007947">
    <property type="component" value="Chromosome"/>
</dbReference>
<organism evidence="5 6">
    <name type="scientific">Microlunatus phosphovorus (strain ATCC 700054 / DSM 10555 / JCM 9379 / NBRC 101784 / NCIMB 13414 / VKM Ac-1990 / NM-1)</name>
    <dbReference type="NCBI Taxonomy" id="1032480"/>
    <lineage>
        <taxon>Bacteria</taxon>
        <taxon>Bacillati</taxon>
        <taxon>Actinomycetota</taxon>
        <taxon>Actinomycetes</taxon>
        <taxon>Propionibacteriales</taxon>
        <taxon>Propionibacteriaceae</taxon>
        <taxon>Microlunatus</taxon>
    </lineage>
</organism>
<accession>F5XNH2</accession>
<dbReference type="CDD" id="cd06170">
    <property type="entry name" value="LuxR_C_like"/>
    <property type="match status" value="1"/>
</dbReference>
<dbReference type="Gene3D" id="3.40.50.2300">
    <property type="match status" value="1"/>
</dbReference>
<dbReference type="RefSeq" id="WP_013861969.1">
    <property type="nucleotide sequence ID" value="NC_015635.1"/>
</dbReference>
<evidence type="ECO:0000313" key="6">
    <source>
        <dbReference type="Proteomes" id="UP000007947"/>
    </source>
</evidence>
<dbReference type="InterPro" id="IPR011006">
    <property type="entry name" value="CheY-like_superfamily"/>
</dbReference>
<dbReference type="InterPro" id="IPR001789">
    <property type="entry name" value="Sig_transdc_resp-reg_receiver"/>
</dbReference>
<keyword evidence="6" id="KW-1185">Reference proteome</keyword>
<dbReference type="GO" id="GO:0006355">
    <property type="term" value="P:regulation of DNA-templated transcription"/>
    <property type="evidence" value="ECO:0007669"/>
    <property type="project" value="InterPro"/>
</dbReference>
<feature type="modified residue" description="4-aspartylphosphate" evidence="2">
    <location>
        <position position="68"/>
    </location>
</feature>
<feature type="domain" description="Response regulatory" evidence="4">
    <location>
        <begin position="17"/>
        <end position="133"/>
    </location>
</feature>
<dbReference type="KEGG" id="mph:MLP_10720"/>
<dbReference type="OrthoDB" id="9808843at2"/>
<dbReference type="SMART" id="SM00448">
    <property type="entry name" value="REC"/>
    <property type="match status" value="1"/>
</dbReference>
<dbReference type="SMART" id="SM00421">
    <property type="entry name" value="HTH_LUXR"/>
    <property type="match status" value="1"/>
</dbReference>
<evidence type="ECO:0000256" key="2">
    <source>
        <dbReference type="PROSITE-ProRule" id="PRU00169"/>
    </source>
</evidence>
<dbReference type="SUPFAM" id="SSF52172">
    <property type="entry name" value="CheY-like"/>
    <property type="match status" value="1"/>
</dbReference>
<dbReference type="Pfam" id="PF00196">
    <property type="entry name" value="GerE"/>
    <property type="match status" value="1"/>
</dbReference>
<dbReference type="SUPFAM" id="SSF46894">
    <property type="entry name" value="C-terminal effector domain of the bipartite response regulators"/>
    <property type="match status" value="1"/>
</dbReference>
<name>F5XNH2_MICPN</name>
<dbReference type="InterPro" id="IPR016032">
    <property type="entry name" value="Sig_transdc_resp-reg_C-effctor"/>
</dbReference>
<dbReference type="GO" id="GO:0000160">
    <property type="term" value="P:phosphorelay signal transduction system"/>
    <property type="evidence" value="ECO:0007669"/>
    <property type="project" value="InterPro"/>
</dbReference>
<dbReference type="EMBL" id="AP012204">
    <property type="protein sequence ID" value="BAK34086.1"/>
    <property type="molecule type" value="Genomic_DNA"/>
</dbReference>
<dbReference type="HOGENOM" id="CLU_000445_90_8_11"/>
<dbReference type="GO" id="GO:0003677">
    <property type="term" value="F:DNA binding"/>
    <property type="evidence" value="ECO:0007669"/>
    <property type="project" value="UniProtKB-KW"/>
</dbReference>
<dbReference type="PROSITE" id="PS00622">
    <property type="entry name" value="HTH_LUXR_1"/>
    <property type="match status" value="1"/>
</dbReference>
<protein>
    <submittedName>
        <fullName evidence="5">Putative two-component system response regulator</fullName>
    </submittedName>
</protein>
<dbReference type="InterPro" id="IPR039420">
    <property type="entry name" value="WalR-like"/>
</dbReference>
<feature type="domain" description="HTH luxR-type" evidence="3">
    <location>
        <begin position="142"/>
        <end position="207"/>
    </location>
</feature>
<evidence type="ECO:0000256" key="1">
    <source>
        <dbReference type="ARBA" id="ARBA00023125"/>
    </source>
</evidence>
<keyword evidence="1" id="KW-0238">DNA-binding</keyword>
<dbReference type="STRING" id="1032480.MLP_10720"/>
<dbReference type="AlphaFoldDB" id="F5XNH2"/>
<dbReference type="Pfam" id="PF00072">
    <property type="entry name" value="Response_reg"/>
    <property type="match status" value="1"/>
</dbReference>
<dbReference type="PROSITE" id="PS50043">
    <property type="entry name" value="HTH_LUXR_2"/>
    <property type="match status" value="1"/>
</dbReference>
<dbReference type="PANTHER" id="PTHR43214">
    <property type="entry name" value="TWO-COMPONENT RESPONSE REGULATOR"/>
    <property type="match status" value="1"/>
</dbReference>
<evidence type="ECO:0000259" key="4">
    <source>
        <dbReference type="PROSITE" id="PS50110"/>
    </source>
</evidence>
<dbReference type="Gene3D" id="1.10.10.10">
    <property type="entry name" value="Winged helix-like DNA-binding domain superfamily/Winged helix DNA-binding domain"/>
    <property type="match status" value="1"/>
</dbReference>
<evidence type="ECO:0000313" key="5">
    <source>
        <dbReference type="EMBL" id="BAK34086.1"/>
    </source>
</evidence>
<reference evidence="5 6" key="1">
    <citation type="submission" date="2011-05" db="EMBL/GenBank/DDBJ databases">
        <title>Whole genome sequence of Microlunatus phosphovorus NM-1.</title>
        <authorList>
            <person name="Hosoyama A."/>
            <person name="Sasaki K."/>
            <person name="Harada T."/>
            <person name="Igarashi R."/>
            <person name="Kawakoshi A."/>
            <person name="Sasagawa M."/>
            <person name="Fukada J."/>
            <person name="Nakamura S."/>
            <person name="Katano Y."/>
            <person name="Hanada S."/>
            <person name="Kamagata Y."/>
            <person name="Nakamura N."/>
            <person name="Yamazaki S."/>
            <person name="Fujita N."/>
        </authorList>
    </citation>
    <scope>NUCLEOTIDE SEQUENCE [LARGE SCALE GENOMIC DNA]</scope>
    <source>
        <strain evidence="6">ATCC 700054 / DSM 10555 / JCM 9379 / NBRC 101784 / NCIMB 13414 / VKM Ac-1990 / NM-1</strain>
    </source>
</reference>
<gene>
    <name evidence="5" type="ordered locus">MLP_10720</name>
</gene>
<dbReference type="InterPro" id="IPR036388">
    <property type="entry name" value="WH-like_DNA-bd_sf"/>
</dbReference>
<dbReference type="PRINTS" id="PR00038">
    <property type="entry name" value="HTHLUXR"/>
</dbReference>
<keyword evidence="2" id="KW-0597">Phosphoprotein</keyword>
<dbReference type="eggNOG" id="COG2197">
    <property type="taxonomic scope" value="Bacteria"/>
</dbReference>
<dbReference type="PROSITE" id="PS50110">
    <property type="entry name" value="RESPONSE_REGULATORY"/>
    <property type="match status" value="1"/>
</dbReference>
<sequence>MTPVGGAVGSTAARIRQVLVVDDHRVWCDALAYGLDGRHGVACAEVAHTLTEARTRLMSTPVNGALVDVCLPDGSGLELIAPLLAADPTCRVVMISAHPRPDLKREALALGAVALLAKEVSLTAVVAALRGGEVPAQRWEAQAAGRPGLTAREHEVLGLLAVGLDVRGIARQMGLSVYTVRDHVRALLAKLGAHSQLEAIVNAAQLGLVRLDGR</sequence>
<evidence type="ECO:0000259" key="3">
    <source>
        <dbReference type="PROSITE" id="PS50043"/>
    </source>
</evidence>
<proteinExistence type="predicted"/>
<dbReference type="InterPro" id="IPR000792">
    <property type="entry name" value="Tscrpt_reg_LuxR_C"/>
</dbReference>